<keyword evidence="3" id="KW-0235">DNA replication</keyword>
<accession>A0A8X7Y831</accession>
<comment type="caution">
    <text evidence="8">The sequence shown here is derived from an EMBL/GenBank/DDBJ whole genome shotgun (WGS) entry which is preliminary data.</text>
</comment>
<dbReference type="GO" id="GO:0003677">
    <property type="term" value="F:DNA binding"/>
    <property type="evidence" value="ECO:0007669"/>
    <property type="project" value="InterPro"/>
</dbReference>
<dbReference type="GO" id="GO:0043625">
    <property type="term" value="C:delta DNA polymerase complex"/>
    <property type="evidence" value="ECO:0007669"/>
    <property type="project" value="TreeGrafter"/>
</dbReference>
<evidence type="ECO:0000313" key="9">
    <source>
        <dbReference type="Proteomes" id="UP000886885"/>
    </source>
</evidence>
<dbReference type="FunFam" id="3.60.21.50:FF:000002">
    <property type="entry name" value="DNA polymerase delta small subunit"/>
    <property type="match status" value="1"/>
</dbReference>
<dbReference type="Pfam" id="PF04042">
    <property type="entry name" value="DNA_pol_E_B"/>
    <property type="match status" value="1"/>
</dbReference>
<keyword evidence="9" id="KW-1185">Reference proteome</keyword>
<dbReference type="InterPro" id="IPR024826">
    <property type="entry name" value="DNA_pol_delta/II_ssu"/>
</dbReference>
<feature type="domain" description="DNA polymerase alpha/delta/epsilon subunit B" evidence="6">
    <location>
        <begin position="275"/>
        <end position="484"/>
    </location>
</feature>
<evidence type="ECO:0000313" key="8">
    <source>
        <dbReference type="EMBL" id="KAG6743778.1"/>
    </source>
</evidence>
<dbReference type="Pfam" id="PF18018">
    <property type="entry name" value="DNA_pol_D_N"/>
    <property type="match status" value="1"/>
</dbReference>
<dbReference type="Proteomes" id="UP000886885">
    <property type="component" value="Chromosome 16D"/>
</dbReference>
<proteinExistence type="inferred from homology"/>
<feature type="region of interest" description="Disordered" evidence="5">
    <location>
        <begin position="646"/>
        <end position="676"/>
    </location>
</feature>
<name>A0A8X7Y831_POPTO</name>
<organism evidence="8 9">
    <name type="scientific">Populus tomentosa</name>
    <name type="common">Chinese white poplar</name>
    <dbReference type="NCBI Taxonomy" id="118781"/>
    <lineage>
        <taxon>Eukaryota</taxon>
        <taxon>Viridiplantae</taxon>
        <taxon>Streptophyta</taxon>
        <taxon>Embryophyta</taxon>
        <taxon>Tracheophyta</taxon>
        <taxon>Spermatophyta</taxon>
        <taxon>Magnoliopsida</taxon>
        <taxon>eudicotyledons</taxon>
        <taxon>Gunneridae</taxon>
        <taxon>Pentapetalae</taxon>
        <taxon>rosids</taxon>
        <taxon>fabids</taxon>
        <taxon>Malpighiales</taxon>
        <taxon>Salicaceae</taxon>
        <taxon>Saliceae</taxon>
        <taxon>Populus</taxon>
    </lineage>
</organism>
<keyword evidence="4" id="KW-0539">Nucleus</keyword>
<dbReference type="InterPro" id="IPR041863">
    <property type="entry name" value="PolD2_C"/>
</dbReference>
<evidence type="ECO:0000256" key="4">
    <source>
        <dbReference type="ARBA" id="ARBA00023242"/>
    </source>
</evidence>
<dbReference type="OrthoDB" id="3763at2759"/>
<protein>
    <recommendedName>
        <fullName evidence="10">DNA polymerase delta small subunit</fullName>
    </recommendedName>
</protein>
<evidence type="ECO:0000259" key="7">
    <source>
        <dbReference type="Pfam" id="PF18018"/>
    </source>
</evidence>
<evidence type="ECO:0000259" key="6">
    <source>
        <dbReference type="Pfam" id="PF04042"/>
    </source>
</evidence>
<feature type="domain" description="DNA polymerase delta subunit OB-fold" evidence="7">
    <location>
        <begin position="71"/>
        <end position="254"/>
    </location>
</feature>
<dbReference type="CDD" id="cd07387">
    <property type="entry name" value="MPP_PolD2_C"/>
    <property type="match status" value="1"/>
</dbReference>
<dbReference type="InterPro" id="IPR040663">
    <property type="entry name" value="DNA_pol_D_N"/>
</dbReference>
<feature type="compositionally biased region" description="Polar residues" evidence="5">
    <location>
        <begin position="661"/>
        <end position="674"/>
    </location>
</feature>
<dbReference type="PANTHER" id="PTHR10416">
    <property type="entry name" value="DNA POLYMERASE DELTA SUBUNIT 2"/>
    <property type="match status" value="1"/>
</dbReference>
<evidence type="ECO:0000256" key="2">
    <source>
        <dbReference type="ARBA" id="ARBA00006035"/>
    </source>
</evidence>
<evidence type="ECO:0000256" key="5">
    <source>
        <dbReference type="SAM" id="MobiDB-lite"/>
    </source>
</evidence>
<reference evidence="8" key="1">
    <citation type="journal article" date="2020" name="bioRxiv">
        <title>Hybrid origin of Populus tomentosa Carr. identified through genome sequencing and phylogenomic analysis.</title>
        <authorList>
            <person name="An X."/>
            <person name="Gao K."/>
            <person name="Chen Z."/>
            <person name="Li J."/>
            <person name="Yang X."/>
            <person name="Yang X."/>
            <person name="Zhou J."/>
            <person name="Guo T."/>
            <person name="Zhao T."/>
            <person name="Huang S."/>
            <person name="Miao D."/>
            <person name="Khan W.U."/>
            <person name="Rao P."/>
            <person name="Ye M."/>
            <person name="Lei B."/>
            <person name="Liao W."/>
            <person name="Wang J."/>
            <person name="Ji L."/>
            <person name="Li Y."/>
            <person name="Guo B."/>
            <person name="Mustafa N.S."/>
            <person name="Li S."/>
            <person name="Yun Q."/>
            <person name="Keller S.R."/>
            <person name="Mao J."/>
            <person name="Zhang R."/>
            <person name="Strauss S.H."/>
        </authorList>
    </citation>
    <scope>NUCLEOTIDE SEQUENCE</scope>
    <source>
        <strain evidence="8">GM15</strain>
        <tissue evidence="8">Leaf</tissue>
    </source>
</reference>
<comment type="subcellular location">
    <subcellularLocation>
        <location evidence="1">Nucleus</location>
    </subcellularLocation>
</comment>
<evidence type="ECO:0000256" key="1">
    <source>
        <dbReference type="ARBA" id="ARBA00004123"/>
    </source>
</evidence>
<dbReference type="GO" id="GO:0006271">
    <property type="term" value="P:DNA strand elongation involved in DNA replication"/>
    <property type="evidence" value="ECO:0007669"/>
    <property type="project" value="TreeGrafter"/>
</dbReference>
<gene>
    <name evidence="8" type="ORF">POTOM_052479</name>
</gene>
<dbReference type="InterPro" id="IPR007185">
    <property type="entry name" value="DNA_pol_a/d/e_bsu"/>
</dbReference>
<dbReference type="EMBL" id="JAAWWB010000032">
    <property type="protein sequence ID" value="KAG6743778.1"/>
    <property type="molecule type" value="Genomic_DNA"/>
</dbReference>
<dbReference type="AlphaFoldDB" id="A0A8X7Y831"/>
<dbReference type="GO" id="GO:1902969">
    <property type="term" value="P:mitotic DNA replication"/>
    <property type="evidence" value="ECO:0007669"/>
    <property type="project" value="UniProtKB-ARBA"/>
</dbReference>
<evidence type="ECO:0000256" key="3">
    <source>
        <dbReference type="ARBA" id="ARBA00022705"/>
    </source>
</evidence>
<comment type="similarity">
    <text evidence="2">Belongs to the DNA polymerase delta/II small subunit family.</text>
</comment>
<evidence type="ECO:0008006" key="10">
    <source>
        <dbReference type="Google" id="ProtNLM"/>
    </source>
</evidence>
<sequence length="732" mass="81778">MEGEPSESAGYCCYLFLFSLHGCNGNRHREKSSEKAINPLTNPWSLSPVISSHSSLDETFEIQNETYRGQQYSQIYFARLHMMRTALLSCYPLETPCPWISMKLVCCEGLCLSLCTSGHFLDGHWLIVHGVDKFPGWFIVQVSSFPAFVRVLDVVICTVLELEEGKECIIVGTLYKHMKLKPCILDEYSKERSALPLVKPHNFMHPDDHLVLEDASGRVKLGGTVLSPSVYVTGVVVALHGKETGAGDFMVLDVLEAGLAPQIEPKLKSREDKYVVFISGVNAGCSLSNPLQFQLLVDHITGHLGDEKEQGIAAEIVHVVIAGNSVEIPLGLLNGQNLASKDQSRLSEPVQELDILLTQIAAGVPVDIMPGSNDPANFSLPQQPLNRWLFPGSRAYNTFRLCTNPHCFELDGVRILGTSGQNIDDLKKYSEGKDELEFMERTLKWRHLAPTTPNTLGCYPFTDRDPFLIESCPHVYFVGNQDKYGTCILKGSEGQLVRLISIPKFCNTGMVVVVSFYILHFEDRQVTLSLFAQQVYREDESNRDGFSGRIRNDVYLPAGSSLVLQRTAKAAPPYIRISLSSKYIQSPLSLFKMDANNDNSSRTATVQHITKKSSDDLLRKFAEMSGDEDDANEAKKLELARVLRRKSKRRRTRRDIEGGNSCESPSHYNSSSTLVERRSLLPPVTRKSALLRQLGIGRSQLKARDIKNKSILASIKKARHYNHIHNSLAINH</sequence>
<dbReference type="PANTHER" id="PTHR10416:SF0">
    <property type="entry name" value="DNA POLYMERASE DELTA SUBUNIT 2"/>
    <property type="match status" value="1"/>
</dbReference>